<evidence type="ECO:0000256" key="1">
    <source>
        <dbReference type="ARBA" id="ARBA00004245"/>
    </source>
</evidence>
<keyword evidence="5" id="KW-0206">Cytoskeleton</keyword>
<keyword evidence="8" id="KW-1185">Reference proteome</keyword>
<dbReference type="AlphaFoldDB" id="A0A3B3QLW5"/>
<comment type="similarity">
    <text evidence="2">Belongs to the MAP7 family.</text>
</comment>
<feature type="region of interest" description="Disordered" evidence="6">
    <location>
        <begin position="183"/>
        <end position="209"/>
    </location>
</feature>
<evidence type="ECO:0000256" key="3">
    <source>
        <dbReference type="ARBA" id="ARBA00022490"/>
    </source>
</evidence>
<dbReference type="Proteomes" id="UP000261540">
    <property type="component" value="Unplaced"/>
</dbReference>
<name>A0A3B3QLW5_9TELE</name>
<comment type="subcellular location">
    <subcellularLocation>
        <location evidence="1">Cytoplasm</location>
        <location evidence="1">Cytoskeleton</location>
    </subcellularLocation>
</comment>
<feature type="region of interest" description="Disordered" evidence="6">
    <location>
        <begin position="226"/>
        <end position="582"/>
    </location>
</feature>
<reference evidence="7" key="2">
    <citation type="submission" date="2025-09" db="UniProtKB">
        <authorList>
            <consortium name="Ensembl"/>
        </authorList>
    </citation>
    <scope>IDENTIFICATION</scope>
</reference>
<feature type="compositionally biased region" description="Low complexity" evidence="6">
    <location>
        <begin position="353"/>
        <end position="363"/>
    </location>
</feature>
<dbReference type="GO" id="GO:0000226">
    <property type="term" value="P:microtubule cytoskeleton organization"/>
    <property type="evidence" value="ECO:0007669"/>
    <property type="project" value="InterPro"/>
</dbReference>
<dbReference type="Pfam" id="PF05672">
    <property type="entry name" value="MAP7"/>
    <property type="match status" value="1"/>
</dbReference>
<reference evidence="7" key="1">
    <citation type="submission" date="2025-08" db="UniProtKB">
        <authorList>
            <consortium name="Ensembl"/>
        </authorList>
    </citation>
    <scope>IDENTIFICATION</scope>
</reference>
<evidence type="ECO:0000256" key="6">
    <source>
        <dbReference type="SAM" id="MobiDB-lite"/>
    </source>
</evidence>
<feature type="compositionally biased region" description="Basic and acidic residues" evidence="6">
    <location>
        <begin position="375"/>
        <end position="516"/>
    </location>
</feature>
<keyword evidence="4" id="KW-0175">Coiled coil</keyword>
<dbReference type="PANTHER" id="PTHR15073:SF4">
    <property type="entry name" value="ENSCONSIN"/>
    <property type="match status" value="1"/>
</dbReference>
<accession>A0A3B3QLW5</accession>
<dbReference type="PANTHER" id="PTHR15073">
    <property type="entry name" value="MICROTUBULE-ASSOCIATED PROTEIN"/>
    <property type="match status" value="1"/>
</dbReference>
<dbReference type="Ensembl" id="ENSPKIT00000030881.1">
    <property type="protein sequence ID" value="ENSPKIP00000006844.1"/>
    <property type="gene ID" value="ENSPKIG00000022970.1"/>
</dbReference>
<organism evidence="7 8">
    <name type="scientific">Paramormyrops kingsleyae</name>
    <dbReference type="NCBI Taxonomy" id="1676925"/>
    <lineage>
        <taxon>Eukaryota</taxon>
        <taxon>Metazoa</taxon>
        <taxon>Chordata</taxon>
        <taxon>Craniata</taxon>
        <taxon>Vertebrata</taxon>
        <taxon>Euteleostomi</taxon>
        <taxon>Actinopterygii</taxon>
        <taxon>Neopterygii</taxon>
        <taxon>Teleostei</taxon>
        <taxon>Osteoglossocephala</taxon>
        <taxon>Osteoglossomorpha</taxon>
        <taxon>Osteoglossiformes</taxon>
        <taxon>Mormyridae</taxon>
        <taxon>Paramormyrops</taxon>
    </lineage>
</organism>
<evidence type="ECO:0000256" key="5">
    <source>
        <dbReference type="ARBA" id="ARBA00023212"/>
    </source>
</evidence>
<keyword evidence="3" id="KW-0963">Cytoplasm</keyword>
<dbReference type="InterPro" id="IPR008604">
    <property type="entry name" value="MAP7_fam"/>
</dbReference>
<feature type="compositionally biased region" description="Low complexity" evidence="6">
    <location>
        <begin position="308"/>
        <end position="319"/>
    </location>
</feature>
<dbReference type="InterPro" id="IPR051483">
    <property type="entry name" value="MAP7_domain-containing"/>
</dbReference>
<dbReference type="GeneTree" id="ENSGT00950000182941"/>
<protein>
    <submittedName>
        <fullName evidence="7">Microtubule associated protein 7</fullName>
    </submittedName>
</protein>
<feature type="compositionally biased region" description="Low complexity" evidence="6">
    <location>
        <begin position="248"/>
        <end position="259"/>
    </location>
</feature>
<feature type="compositionally biased region" description="Basic residues" evidence="6">
    <location>
        <begin position="231"/>
        <end position="243"/>
    </location>
</feature>
<evidence type="ECO:0000256" key="2">
    <source>
        <dbReference type="ARBA" id="ARBA00007525"/>
    </source>
</evidence>
<evidence type="ECO:0000313" key="7">
    <source>
        <dbReference type="Ensembl" id="ENSPKIP00000006844.1"/>
    </source>
</evidence>
<feature type="compositionally biased region" description="Polar residues" evidence="6">
    <location>
        <begin position="518"/>
        <end position="532"/>
    </location>
</feature>
<dbReference type="GO" id="GO:0015630">
    <property type="term" value="C:microtubule cytoskeleton"/>
    <property type="evidence" value="ECO:0007669"/>
    <property type="project" value="InterPro"/>
</dbReference>
<proteinExistence type="inferred from homology"/>
<evidence type="ECO:0000256" key="4">
    <source>
        <dbReference type="ARBA" id="ARBA00023054"/>
    </source>
</evidence>
<evidence type="ECO:0000313" key="8">
    <source>
        <dbReference type="Proteomes" id="UP000261540"/>
    </source>
</evidence>
<sequence>MPCSSYTLQFPVLSFTSHTPKQPDLVSDIRGLFESAILFPLDLEGLERHFPDVDRRSVSTVNLSKRPEPVITKRLSSSSATLINTPDKALQKRTSLLNRPQSKPQPVRGRTAGDRAAATRRLPLSVWESTMVNRLLTPTHSYLARSRSAVSLSGEAVIPICPRSASCHPMSATSFKSLQCRSAERARAPPPSLDLAGRRRTLGTVAKPAKDKDYVRKSWSNLSVPTPAVIKRSRSPGNQKHRVPAPSPVRAPSAPSRPAQHPSLMKSSRTLPSLPLFPGNLRPSKSLPKLPANPELPAPVAESEDGSEPATETELAAEAVSVTKPAAEMDPEPLEDMAPRDESDIEETQQGTPAPAIPIASPSTKPMAGTMDPEEASRLLAEKRRQAREQRDREEEERRREEEAERRSREEMARRKAEERARREEEERARQEERKKREEEEAKHAEEERAQREREEAERLQKQKEEEEARQRVAAEQRLERERHFQKEEAERMQRKKRLEEIMKRTRKSDSPEKKSTSQRNGDVSQQSTSEMGPTLELEAPAVIQSHPEGAPDLEHRDQSMPELTTAAECSSERDSLSKENGIPVPSVFEEVINLSVGTKMTRLDMDGENGVIPVVAFRENGSLRPLAGTDEVQVHQATVDLL</sequence>